<feature type="region of interest" description="Disordered" evidence="3">
    <location>
        <begin position="873"/>
        <end position="947"/>
    </location>
</feature>
<keyword evidence="1 2" id="KW-0728">SH3 domain</keyword>
<feature type="domain" description="IMD" evidence="5">
    <location>
        <begin position="153"/>
        <end position="229"/>
    </location>
</feature>
<name>A0A4C1U4S2_EUMVA</name>
<dbReference type="PROSITE" id="PS50002">
    <property type="entry name" value="SH3"/>
    <property type="match status" value="1"/>
</dbReference>
<evidence type="ECO:0000256" key="2">
    <source>
        <dbReference type="PROSITE-ProRule" id="PRU00192"/>
    </source>
</evidence>
<dbReference type="PANTHER" id="PTHR14206">
    <property type="entry name" value="BRAIN-SPECIFIC ANGIOGENESIS INHIBITOR 1-ASSOCIATED PROTEIN 2"/>
    <property type="match status" value="1"/>
</dbReference>
<dbReference type="Proteomes" id="UP000299102">
    <property type="component" value="Unassembled WGS sequence"/>
</dbReference>
<evidence type="ECO:0000256" key="3">
    <source>
        <dbReference type="SAM" id="MobiDB-lite"/>
    </source>
</evidence>
<feature type="compositionally biased region" description="Low complexity" evidence="3">
    <location>
        <begin position="602"/>
        <end position="620"/>
    </location>
</feature>
<dbReference type="OrthoDB" id="3800937at2759"/>
<dbReference type="GO" id="GO:0051017">
    <property type="term" value="P:actin filament bundle assembly"/>
    <property type="evidence" value="ECO:0007669"/>
    <property type="project" value="TreeGrafter"/>
</dbReference>
<feature type="compositionally biased region" description="Polar residues" evidence="3">
    <location>
        <begin position="578"/>
        <end position="589"/>
    </location>
</feature>
<feature type="compositionally biased region" description="Polar residues" evidence="3">
    <location>
        <begin position="1176"/>
        <end position="1187"/>
    </location>
</feature>
<dbReference type="GO" id="GO:0030838">
    <property type="term" value="P:positive regulation of actin filament polymerization"/>
    <property type="evidence" value="ECO:0007669"/>
    <property type="project" value="TreeGrafter"/>
</dbReference>
<dbReference type="InterPro" id="IPR027681">
    <property type="entry name" value="IRSp53/IRTKS/Pinkbar"/>
</dbReference>
<feature type="compositionally biased region" description="Polar residues" evidence="3">
    <location>
        <begin position="501"/>
        <end position="514"/>
    </location>
</feature>
<dbReference type="SUPFAM" id="SSF103657">
    <property type="entry name" value="BAR/IMD domain-like"/>
    <property type="match status" value="1"/>
</dbReference>
<dbReference type="GO" id="GO:0005829">
    <property type="term" value="C:cytosol"/>
    <property type="evidence" value="ECO:0007669"/>
    <property type="project" value="TreeGrafter"/>
</dbReference>
<dbReference type="Pfam" id="PF08397">
    <property type="entry name" value="IMD"/>
    <property type="match status" value="2"/>
</dbReference>
<proteinExistence type="predicted"/>
<feature type="region of interest" description="Disordered" evidence="3">
    <location>
        <begin position="578"/>
        <end position="666"/>
    </location>
</feature>
<evidence type="ECO:0000259" key="5">
    <source>
        <dbReference type="PROSITE" id="PS51338"/>
    </source>
</evidence>
<feature type="region of interest" description="Disordered" evidence="3">
    <location>
        <begin position="1129"/>
        <end position="1194"/>
    </location>
</feature>
<dbReference type="Pfam" id="PF00018">
    <property type="entry name" value="SH3_1"/>
    <property type="match status" value="1"/>
</dbReference>
<dbReference type="Gene3D" id="1.20.1270.60">
    <property type="entry name" value="Arfaptin homology (AH) domain/BAR domain"/>
    <property type="match status" value="1"/>
</dbReference>
<dbReference type="STRING" id="151549.A0A4C1U4S2"/>
<dbReference type="SMART" id="SM00326">
    <property type="entry name" value="SH3"/>
    <property type="match status" value="1"/>
</dbReference>
<dbReference type="InterPro" id="IPR036028">
    <property type="entry name" value="SH3-like_dom_sf"/>
</dbReference>
<dbReference type="InterPro" id="IPR001452">
    <property type="entry name" value="SH3_domain"/>
</dbReference>
<accession>A0A4C1U4S2</accession>
<reference evidence="6 7" key="1">
    <citation type="journal article" date="2019" name="Commun. Biol.">
        <title>The bagworm genome reveals a unique fibroin gene that provides high tensile strength.</title>
        <authorList>
            <person name="Kono N."/>
            <person name="Nakamura H."/>
            <person name="Ohtoshi R."/>
            <person name="Tomita M."/>
            <person name="Numata K."/>
            <person name="Arakawa K."/>
        </authorList>
    </citation>
    <scope>NUCLEOTIDE SEQUENCE [LARGE SCALE GENOMIC DNA]</scope>
</reference>
<feature type="compositionally biased region" description="Polar residues" evidence="3">
    <location>
        <begin position="934"/>
        <end position="947"/>
    </location>
</feature>
<comment type="caution">
    <text evidence="6">The sequence shown here is derived from an EMBL/GenBank/DDBJ whole genome shotgun (WGS) entry which is preliminary data.</text>
</comment>
<feature type="domain" description="SH3" evidence="4">
    <location>
        <begin position="515"/>
        <end position="576"/>
    </location>
</feature>
<keyword evidence="7" id="KW-1185">Reference proteome</keyword>
<dbReference type="GO" id="GO:0051764">
    <property type="term" value="P:actin crosslink formation"/>
    <property type="evidence" value="ECO:0007669"/>
    <property type="project" value="TreeGrafter"/>
</dbReference>
<dbReference type="InterPro" id="IPR027267">
    <property type="entry name" value="AH/BAR_dom_sf"/>
</dbReference>
<feature type="compositionally biased region" description="Basic and acidic residues" evidence="3">
    <location>
        <begin position="873"/>
        <end position="906"/>
    </location>
</feature>
<dbReference type="GO" id="GO:0007009">
    <property type="term" value="P:plasma membrane organization"/>
    <property type="evidence" value="ECO:0007669"/>
    <property type="project" value="InterPro"/>
</dbReference>
<dbReference type="SUPFAM" id="SSF50044">
    <property type="entry name" value="SH3-domain"/>
    <property type="match status" value="1"/>
</dbReference>
<feature type="compositionally biased region" description="Polar residues" evidence="3">
    <location>
        <begin position="734"/>
        <end position="744"/>
    </location>
</feature>
<feature type="region of interest" description="Disordered" evidence="3">
    <location>
        <begin position="731"/>
        <end position="758"/>
    </location>
</feature>
<feature type="compositionally biased region" description="Polar residues" evidence="3">
    <location>
        <begin position="910"/>
        <end position="923"/>
    </location>
</feature>
<organism evidence="6 7">
    <name type="scientific">Eumeta variegata</name>
    <name type="common">Bagworm moth</name>
    <name type="synonym">Eumeta japonica</name>
    <dbReference type="NCBI Taxonomy" id="151549"/>
    <lineage>
        <taxon>Eukaryota</taxon>
        <taxon>Metazoa</taxon>
        <taxon>Ecdysozoa</taxon>
        <taxon>Arthropoda</taxon>
        <taxon>Hexapoda</taxon>
        <taxon>Insecta</taxon>
        <taxon>Pterygota</taxon>
        <taxon>Neoptera</taxon>
        <taxon>Endopterygota</taxon>
        <taxon>Lepidoptera</taxon>
        <taxon>Glossata</taxon>
        <taxon>Ditrysia</taxon>
        <taxon>Tineoidea</taxon>
        <taxon>Psychidae</taxon>
        <taxon>Oiketicinae</taxon>
        <taxon>Eumeta</taxon>
    </lineage>
</organism>
<dbReference type="PANTHER" id="PTHR14206:SF7">
    <property type="entry name" value="INSULIN RECEPTOR SUBSTRATE 53 KDA, ISOFORM A"/>
    <property type="match status" value="1"/>
</dbReference>
<evidence type="ECO:0000313" key="7">
    <source>
        <dbReference type="Proteomes" id="UP000299102"/>
    </source>
</evidence>
<evidence type="ECO:0000259" key="4">
    <source>
        <dbReference type="PROSITE" id="PS50002"/>
    </source>
</evidence>
<dbReference type="InterPro" id="IPR013606">
    <property type="entry name" value="I-BAR_dom"/>
</dbReference>
<evidence type="ECO:0000256" key="1">
    <source>
        <dbReference type="ARBA" id="ARBA00022443"/>
    </source>
</evidence>
<feature type="region of interest" description="Disordered" evidence="3">
    <location>
        <begin position="1224"/>
        <end position="1257"/>
    </location>
</feature>
<dbReference type="Gene3D" id="2.30.30.40">
    <property type="entry name" value="SH3 Domains"/>
    <property type="match status" value="1"/>
</dbReference>
<sequence>MSKVAHICSKVFKASPLNSSKLLSIVARRHRRANGRERGAHRLFCNVAITGRLDATNGSAALVLYVNAVGKCKQSAAQASSAAPAILERPHSSPAASCSRPETSLRLLNRRSNVYSTDGSFVNAAGQGAAGAEAPPLDFKSRPAVAIREPPANILDKFNPGARQMITAGKAYLKALHGAAAASRLYVDAVGKLGRQAQQGTWGGCADIGTALMKVVEVYREIQDQQMNIMIIIEAHASTEASQTKKGGCQAFGPRSANTLTFFYFQLKAFYVDLLVPLETNLEKDTKVVQSEQKRFLQQHKLRSESYSKAAATIKKQRKKKTNVAKAGSAMDKEMKNMQILEEEKTKLDAFCEQSLKNAMTQERRRYGFVLERQCSLAKHWLAYHSAGAAAYNGGLEEWLEVSRTREFLPPNVEAMFVSRMRQVTFWADEEVYASPRAGDDDDRASVGSALRKTRSVDASCLDVRSIGDLGSPTQGLSRAKSDFNLQASLHGEPDTDIRTSTRPSSLAPQSCTSRNPPLARALYAYAAAGDNQLSFQQGDMLALLGERTKGWQYGENLRTHHAGWFPLAYTESIVEENTGNDSPARWSSAQTPNEAPPPAPVAHAQPTTAVHVHHPATTPSHPPARMFGDTVTAHHVTKGRLGSGSPGLPPTLPAPSPSALSSSASATFHAPMPAAGNSAIKNSTSAASFTAHAVVEPRSFGPQTLPMRSQVNTNKAVPAKSAPTVVGAAGNVSLHSSNDSGFSNEPPPQPDVDYSDEEAQRLRVPISKHGQRTNDQKTYLLKTQSLKRGPRPAPTNGYLTDDQQLILRNMLDIDKESQRVKRTKSFWKFGRTTSEEIMAGMSLWQHRDIVDTVPEYKKKMYAKIQKDLRPAPEIPEIKKQPSPEKIQKNDVSVRPKETIDRKELKVSSGMRQSKSLGSIQNEEQVERTKKNNENYQQNQAMQKKSMSDMSIAEEKHEEFVSRNDSRSNHSDMTNTSTIKTNFENSFYNDENGDGFVMKTVKRREILQRYDNDSSSDVNSVASSTDPYDCIIVNDHMTSKQQEIERRRQNQREADLKKLKETAYMPEFEEIEVTPIKPHVRATIPSDKIKKSSHDRSSPPQVMEFKTFKESAKDIKTFSASSETLKYKDNEQHTDRYGIPTERNNNEIMDENIYNGHDDGTLKYRKRSSKDEKNNRLQQSFENGTSNNRKEYPQAELRNLKKDFRSYENREPKIDYSLDRRSMRKEVDENRNREPRRRERINRSYDDSSLAYNGRREDRYQETNISYFSDQERRISRYDYETDSKKAEKSKIRQEEARLENRRFLDRRSEGPYSESDDHKFNEALKQQRPQLLPRTKLLKRSVDNSDLAEDGHTYGPWYDLWGRETAVYK</sequence>
<dbReference type="GO" id="GO:0005654">
    <property type="term" value="C:nucleoplasm"/>
    <property type="evidence" value="ECO:0007669"/>
    <property type="project" value="TreeGrafter"/>
</dbReference>
<evidence type="ECO:0000313" key="6">
    <source>
        <dbReference type="EMBL" id="GBP21258.1"/>
    </source>
</evidence>
<dbReference type="PROSITE" id="PS51338">
    <property type="entry name" value="IMD"/>
    <property type="match status" value="2"/>
</dbReference>
<feature type="compositionally biased region" description="Basic and acidic residues" evidence="3">
    <location>
        <begin position="1224"/>
        <end position="1246"/>
    </location>
</feature>
<feature type="region of interest" description="Disordered" evidence="3">
    <location>
        <begin position="490"/>
        <end position="514"/>
    </location>
</feature>
<dbReference type="EMBL" id="BGZK01000126">
    <property type="protein sequence ID" value="GBP21258.1"/>
    <property type="molecule type" value="Genomic_DNA"/>
</dbReference>
<feature type="compositionally biased region" description="Pro residues" evidence="3">
    <location>
        <begin position="648"/>
        <end position="657"/>
    </location>
</feature>
<protein>
    <submittedName>
        <fullName evidence="6">Brain-specific angiogenesis inhibitor 1-associated protein 2-like protein 1</fullName>
    </submittedName>
</protein>
<gene>
    <name evidence="6" type="primary">BAIAP2L1</name>
    <name evidence="6" type="ORF">EVAR_84385_1</name>
</gene>
<feature type="domain" description="IMD" evidence="5">
    <location>
        <begin position="267"/>
        <end position="423"/>
    </location>
</feature>